<keyword evidence="2" id="KW-1185">Reference proteome</keyword>
<organism evidence="1 2">
    <name type="scientific">Cryobacterium melibiosiphilum</name>
    <dbReference type="NCBI Taxonomy" id="995039"/>
    <lineage>
        <taxon>Bacteria</taxon>
        <taxon>Bacillati</taxon>
        <taxon>Actinomycetota</taxon>
        <taxon>Actinomycetes</taxon>
        <taxon>Micrococcales</taxon>
        <taxon>Microbacteriaceae</taxon>
        <taxon>Cryobacterium</taxon>
    </lineage>
</organism>
<protein>
    <submittedName>
        <fullName evidence="1">Uncharacterized protein</fullName>
    </submittedName>
</protein>
<dbReference type="Pfam" id="PF24716">
    <property type="entry name" value="WapI"/>
    <property type="match status" value="1"/>
</dbReference>
<evidence type="ECO:0000313" key="1">
    <source>
        <dbReference type="EMBL" id="RJT89900.1"/>
    </source>
</evidence>
<dbReference type="RefSeq" id="WP_119972808.1">
    <property type="nucleotide sequence ID" value="NZ_JBHSQA010000022.1"/>
</dbReference>
<dbReference type="AlphaFoldDB" id="A0A3A5MI93"/>
<dbReference type="Proteomes" id="UP000272015">
    <property type="component" value="Unassembled WGS sequence"/>
</dbReference>
<comment type="caution">
    <text evidence="1">The sequence shown here is derived from an EMBL/GenBank/DDBJ whole genome shotgun (WGS) entry which is preliminary data.</text>
</comment>
<name>A0A3A5MI93_9MICO</name>
<dbReference type="EMBL" id="QZVS01000067">
    <property type="protein sequence ID" value="RJT89900.1"/>
    <property type="molecule type" value="Genomic_DNA"/>
</dbReference>
<dbReference type="InterPro" id="IPR056510">
    <property type="entry name" value="WapI"/>
</dbReference>
<sequence length="157" mass="17129">MQLGVGTRASVTLEPVRYEFANPAGDEWDDNWLVISGGISAPDTEWEFSVPCLTTFEAKQISAWLRSVADGSIPVSVIGDAGVVPSLEFTEPNLAFSVDSYRDESTSVRVHFALETKPVGQSSDDRDQFWVEVAVTPADLDSAADEWDKALSAFPDR</sequence>
<gene>
    <name evidence="1" type="ORF">D6T64_05425</name>
</gene>
<proteinExistence type="predicted"/>
<reference evidence="1 2" key="1">
    <citation type="submission" date="2018-09" db="EMBL/GenBank/DDBJ databases">
        <title>Novel species of Cryobacterium.</title>
        <authorList>
            <person name="Liu Q."/>
            <person name="Xin Y.-H."/>
        </authorList>
    </citation>
    <scope>NUCLEOTIDE SEQUENCE [LARGE SCALE GENOMIC DNA]</scope>
    <source>
        <strain evidence="1 2">Hh39</strain>
    </source>
</reference>
<evidence type="ECO:0000313" key="2">
    <source>
        <dbReference type="Proteomes" id="UP000272015"/>
    </source>
</evidence>
<accession>A0A3A5MI93</accession>
<dbReference type="OrthoDB" id="7210783at2"/>